<keyword evidence="5 9" id="KW-0812">Transmembrane</keyword>
<keyword evidence="6" id="KW-0029">Amino-acid transport</keyword>
<dbReference type="EMBL" id="LFXA01000010">
    <property type="protein sequence ID" value="KNB51349.1"/>
    <property type="molecule type" value="Genomic_DNA"/>
</dbReference>
<keyword evidence="3 9" id="KW-0813">Transport</keyword>
<comment type="caution">
    <text evidence="11">The sequence shown here is derived from an EMBL/GenBank/DDBJ whole genome shotgun (WGS) entry which is preliminary data.</text>
</comment>
<dbReference type="GO" id="GO:0043190">
    <property type="term" value="C:ATP-binding cassette (ABC) transporter complex"/>
    <property type="evidence" value="ECO:0007669"/>
    <property type="project" value="InterPro"/>
</dbReference>
<keyword evidence="8 9" id="KW-0472">Membrane</keyword>
<evidence type="ECO:0000256" key="5">
    <source>
        <dbReference type="ARBA" id="ARBA00022692"/>
    </source>
</evidence>
<evidence type="ECO:0000259" key="10">
    <source>
        <dbReference type="PROSITE" id="PS50928"/>
    </source>
</evidence>
<evidence type="ECO:0000256" key="1">
    <source>
        <dbReference type="ARBA" id="ARBA00004651"/>
    </source>
</evidence>
<dbReference type="RefSeq" id="WP_049717178.1">
    <property type="nucleotide sequence ID" value="NZ_LFXA01000010.1"/>
</dbReference>
<keyword evidence="7 9" id="KW-1133">Transmembrane helix</keyword>
<dbReference type="PROSITE" id="PS50928">
    <property type="entry name" value="ABC_TM1"/>
    <property type="match status" value="1"/>
</dbReference>
<dbReference type="InterPro" id="IPR010065">
    <property type="entry name" value="AA_ABC_transptr_permease_3TM"/>
</dbReference>
<organism evidence="11 12">
    <name type="scientific">Streptomyces caatingaensis</name>
    <dbReference type="NCBI Taxonomy" id="1678637"/>
    <lineage>
        <taxon>Bacteria</taxon>
        <taxon>Bacillati</taxon>
        <taxon>Actinomycetota</taxon>
        <taxon>Actinomycetes</taxon>
        <taxon>Kitasatosporales</taxon>
        <taxon>Streptomycetaceae</taxon>
        <taxon>Streptomyces</taxon>
    </lineage>
</organism>
<name>A0A0K9XD50_9ACTN</name>
<dbReference type="GO" id="GO:0006865">
    <property type="term" value="P:amino acid transport"/>
    <property type="evidence" value="ECO:0007669"/>
    <property type="project" value="UniProtKB-KW"/>
</dbReference>
<evidence type="ECO:0000256" key="8">
    <source>
        <dbReference type="ARBA" id="ARBA00023136"/>
    </source>
</evidence>
<reference evidence="12" key="1">
    <citation type="submission" date="2015-07" db="EMBL/GenBank/DDBJ databases">
        <title>Draft genome sequence of Streptomyces sp. CMAA 1322, a bacterium isolated from Caatinga biome, from dry forest semiarid of Brazil.</title>
        <authorList>
            <person name="Santos S.N."/>
            <person name="Gacesa R."/>
            <person name="Taketani R.G."/>
            <person name="Long P.F."/>
            <person name="Melo I.S."/>
        </authorList>
    </citation>
    <scope>NUCLEOTIDE SEQUENCE [LARGE SCALE GENOMIC DNA]</scope>
    <source>
        <strain evidence="12">CMAA 1322</strain>
    </source>
</reference>
<gene>
    <name evidence="11" type="ORF">AC230_17420</name>
</gene>
<dbReference type="PANTHER" id="PTHR30614">
    <property type="entry name" value="MEMBRANE COMPONENT OF AMINO ACID ABC TRANSPORTER"/>
    <property type="match status" value="1"/>
</dbReference>
<feature type="transmembrane region" description="Helical" evidence="9">
    <location>
        <begin position="61"/>
        <end position="78"/>
    </location>
</feature>
<evidence type="ECO:0000256" key="6">
    <source>
        <dbReference type="ARBA" id="ARBA00022970"/>
    </source>
</evidence>
<feature type="transmembrane region" description="Helical" evidence="9">
    <location>
        <begin position="183"/>
        <end position="208"/>
    </location>
</feature>
<dbReference type="PANTHER" id="PTHR30614:SF37">
    <property type="entry name" value="AMINO-ACID ABC TRANSPORTER PERMEASE PROTEIN YHDX-RELATED"/>
    <property type="match status" value="1"/>
</dbReference>
<dbReference type="InterPro" id="IPR000515">
    <property type="entry name" value="MetI-like"/>
</dbReference>
<dbReference type="OrthoDB" id="3181282at2"/>
<dbReference type="Pfam" id="PF00528">
    <property type="entry name" value="BPD_transp_1"/>
    <property type="match status" value="1"/>
</dbReference>
<keyword evidence="12" id="KW-1185">Reference proteome</keyword>
<dbReference type="GO" id="GO:0022857">
    <property type="term" value="F:transmembrane transporter activity"/>
    <property type="evidence" value="ECO:0007669"/>
    <property type="project" value="InterPro"/>
</dbReference>
<dbReference type="PATRIC" id="fig|1678637.3.peg.3756"/>
<dbReference type="STRING" id="1678637.AC230_17420"/>
<evidence type="ECO:0000256" key="7">
    <source>
        <dbReference type="ARBA" id="ARBA00022989"/>
    </source>
</evidence>
<dbReference type="CDD" id="cd06261">
    <property type="entry name" value="TM_PBP2"/>
    <property type="match status" value="1"/>
</dbReference>
<evidence type="ECO:0000256" key="4">
    <source>
        <dbReference type="ARBA" id="ARBA00022475"/>
    </source>
</evidence>
<protein>
    <submittedName>
        <fullName evidence="11">Amino acid ABC transporter permease</fullName>
    </submittedName>
</protein>
<proteinExistence type="inferred from homology"/>
<sequence length="216" mass="23029">MNVLSDHFAEFREGFLGTVELTASSALLALVLGILIAGFRVSPVPALRAFGTAWVTLLRNTPLVLLFLAVTLGLPALGLKGWDSFWLAVLALGCYTSAFVCEAVRSGINTVPVGQAEAARSIGMTFTQTLGQIVLPQAARTAIPPIGSLMIALAKNTAIASGFNVAELAALQKQLNADEGYNIYVIFLWIALCYLIITFAISGLFRLLESRLAVTR</sequence>
<evidence type="ECO:0000256" key="2">
    <source>
        <dbReference type="ARBA" id="ARBA00010072"/>
    </source>
</evidence>
<dbReference type="SUPFAM" id="SSF161098">
    <property type="entry name" value="MetI-like"/>
    <property type="match status" value="1"/>
</dbReference>
<feature type="transmembrane region" description="Helical" evidence="9">
    <location>
        <begin position="85"/>
        <end position="105"/>
    </location>
</feature>
<dbReference type="NCBIfam" id="TIGR01726">
    <property type="entry name" value="HEQRo_perm_3TM"/>
    <property type="match status" value="1"/>
</dbReference>
<dbReference type="InterPro" id="IPR035906">
    <property type="entry name" value="MetI-like_sf"/>
</dbReference>
<accession>A0A0K9XD50</accession>
<dbReference type="InterPro" id="IPR043429">
    <property type="entry name" value="ArtM/GltK/GlnP/TcyL/YhdX-like"/>
</dbReference>
<keyword evidence="4" id="KW-1003">Cell membrane</keyword>
<comment type="subcellular location">
    <subcellularLocation>
        <location evidence="1 9">Cell membrane</location>
        <topology evidence="1 9">Multi-pass membrane protein</topology>
    </subcellularLocation>
</comment>
<evidence type="ECO:0000256" key="3">
    <source>
        <dbReference type="ARBA" id="ARBA00022448"/>
    </source>
</evidence>
<feature type="domain" description="ABC transmembrane type-1" evidence="10">
    <location>
        <begin position="15"/>
        <end position="205"/>
    </location>
</feature>
<dbReference type="Proteomes" id="UP000037288">
    <property type="component" value="Unassembled WGS sequence"/>
</dbReference>
<dbReference type="AlphaFoldDB" id="A0A0K9XD50"/>
<evidence type="ECO:0000313" key="11">
    <source>
        <dbReference type="EMBL" id="KNB51349.1"/>
    </source>
</evidence>
<evidence type="ECO:0000256" key="9">
    <source>
        <dbReference type="RuleBase" id="RU363032"/>
    </source>
</evidence>
<dbReference type="Gene3D" id="1.10.3720.10">
    <property type="entry name" value="MetI-like"/>
    <property type="match status" value="1"/>
</dbReference>
<comment type="similarity">
    <text evidence="2">Belongs to the binding-protein-dependent transport system permease family. HisMQ subfamily.</text>
</comment>
<evidence type="ECO:0000313" key="12">
    <source>
        <dbReference type="Proteomes" id="UP000037288"/>
    </source>
</evidence>
<feature type="transmembrane region" description="Helical" evidence="9">
    <location>
        <begin position="21"/>
        <end position="41"/>
    </location>
</feature>